<evidence type="ECO:0000256" key="1">
    <source>
        <dbReference type="ARBA" id="ARBA00006174"/>
    </source>
</evidence>
<dbReference type="EMBL" id="SSND01000001">
    <property type="protein sequence ID" value="THD84682.1"/>
    <property type="molecule type" value="Genomic_DNA"/>
</dbReference>
<name>A0A4V3V0N4_9RHOB</name>
<dbReference type="OrthoDB" id="9795089at2"/>
<dbReference type="InterPro" id="IPR045336">
    <property type="entry name" value="MmgE_PrpD_N"/>
</dbReference>
<feature type="domain" description="MmgE/PrpD C-terminal" evidence="3">
    <location>
        <begin position="298"/>
        <end position="463"/>
    </location>
</feature>
<dbReference type="Pfam" id="PF03972">
    <property type="entry name" value="MmgE_PrpD_N"/>
    <property type="match status" value="1"/>
</dbReference>
<dbReference type="RefSeq" id="WP_136393063.1">
    <property type="nucleotide sequence ID" value="NZ_SSND01000001.1"/>
</dbReference>
<organism evidence="4 5">
    <name type="scientific">Aliigemmobacter aestuarii</name>
    <dbReference type="NCBI Taxonomy" id="1445661"/>
    <lineage>
        <taxon>Bacteria</taxon>
        <taxon>Pseudomonadati</taxon>
        <taxon>Pseudomonadota</taxon>
        <taxon>Alphaproteobacteria</taxon>
        <taxon>Rhodobacterales</taxon>
        <taxon>Paracoccaceae</taxon>
        <taxon>Aliigemmobacter</taxon>
    </lineage>
</organism>
<dbReference type="InterPro" id="IPR005656">
    <property type="entry name" value="MmgE_PrpD"/>
</dbReference>
<dbReference type="Pfam" id="PF19305">
    <property type="entry name" value="MmgE_PrpD_C"/>
    <property type="match status" value="1"/>
</dbReference>
<protein>
    <submittedName>
        <fullName evidence="4">MmgE/PrpD family protein</fullName>
    </submittedName>
</protein>
<dbReference type="InterPro" id="IPR036148">
    <property type="entry name" value="MmgE/PrpD_sf"/>
</dbReference>
<dbReference type="Proteomes" id="UP000309450">
    <property type="component" value="Unassembled WGS sequence"/>
</dbReference>
<comment type="similarity">
    <text evidence="1">Belongs to the PrpD family.</text>
</comment>
<dbReference type="PANTHER" id="PTHR16943:SF8">
    <property type="entry name" value="2-METHYLCITRATE DEHYDRATASE"/>
    <property type="match status" value="1"/>
</dbReference>
<keyword evidence="5" id="KW-1185">Reference proteome</keyword>
<dbReference type="PANTHER" id="PTHR16943">
    <property type="entry name" value="2-METHYLCITRATE DEHYDRATASE-RELATED"/>
    <property type="match status" value="1"/>
</dbReference>
<evidence type="ECO:0000259" key="3">
    <source>
        <dbReference type="Pfam" id="PF19305"/>
    </source>
</evidence>
<dbReference type="GO" id="GO:0016829">
    <property type="term" value="F:lyase activity"/>
    <property type="evidence" value="ECO:0007669"/>
    <property type="project" value="InterPro"/>
</dbReference>
<proteinExistence type="inferred from homology"/>
<evidence type="ECO:0000313" key="5">
    <source>
        <dbReference type="Proteomes" id="UP000309450"/>
    </source>
</evidence>
<sequence length="486" mass="51502">MQQTGKGADADRWTHLQGLTAAAARFTAGHRFDDLDAETLRLARRCMLDGLSVMLAGSDQPGMAPLLSFLTGQGGAAQARLLGLAHPGLPAPAAALWAGTAGHAMDWDDTQLAEGPGRPYGLLMHPTVPPLAAALALCETVAQETGMPVDGRRFLAAFTAGFEVGCKVAEAINPDHYMRGFHTSGTIGTFAAAAAASNLLGLDVEQTARALGIAASMASGIRAGFGTMTKPLHVGRAAENGVTAALLARHGLSANAEALDGRWGYLAIAGPGGEPQLVRDRFGAPHSMLSPGVSIKPYPSGVLTHPSMDAMLFLMRDEGLAPQDIASVRLCAGSNVLGPIRFRIARTELEGKFSFAFLLSAIILRGRAGKAEFTDEFVSTPACQDMQARIETAFDQGIEDMGWDRIRSRIEVTTRDGRTLTRWADEAYRGGPHNPLSDDDLAGKFRDCAEGLLSPARQAEVLATVMAFETEPDAARLFDLLRWQEG</sequence>
<gene>
    <name evidence="4" type="ORF">E7811_02810</name>
</gene>
<evidence type="ECO:0000259" key="2">
    <source>
        <dbReference type="Pfam" id="PF03972"/>
    </source>
</evidence>
<dbReference type="InterPro" id="IPR042183">
    <property type="entry name" value="MmgE/PrpD_sf_1"/>
</dbReference>
<accession>A0A4V3V0N4</accession>
<comment type="caution">
    <text evidence="4">The sequence shown here is derived from an EMBL/GenBank/DDBJ whole genome shotgun (WGS) entry which is preliminary data.</text>
</comment>
<dbReference type="InterPro" id="IPR045337">
    <property type="entry name" value="MmgE_PrpD_C"/>
</dbReference>
<dbReference type="Gene3D" id="1.10.4100.10">
    <property type="entry name" value="2-methylcitrate dehydratase PrpD"/>
    <property type="match status" value="1"/>
</dbReference>
<dbReference type="AlphaFoldDB" id="A0A4V3V0N4"/>
<evidence type="ECO:0000313" key="4">
    <source>
        <dbReference type="EMBL" id="THD84682.1"/>
    </source>
</evidence>
<feature type="domain" description="MmgE/PrpD N-terminal" evidence="2">
    <location>
        <begin position="24"/>
        <end position="275"/>
    </location>
</feature>
<dbReference type="SUPFAM" id="SSF103378">
    <property type="entry name" value="2-methylcitrate dehydratase PrpD"/>
    <property type="match status" value="1"/>
</dbReference>
<dbReference type="Gene3D" id="3.30.1330.120">
    <property type="entry name" value="2-methylcitrate dehydratase PrpD"/>
    <property type="match status" value="1"/>
</dbReference>
<reference evidence="4 5" key="1">
    <citation type="submission" date="2019-04" db="EMBL/GenBank/DDBJ databases">
        <title>Draft genome sequence of Gemmobacter aestuarii sp. nov.</title>
        <authorList>
            <person name="Hameed A."/>
            <person name="Lin S.-Y."/>
            <person name="Shahina M."/>
            <person name="Lai W.-A."/>
            <person name="Young C.-C."/>
        </authorList>
    </citation>
    <scope>NUCLEOTIDE SEQUENCE [LARGE SCALE GENOMIC DNA]</scope>
    <source>
        <strain evidence="4 5">CC-PW-75</strain>
    </source>
</reference>
<dbReference type="InterPro" id="IPR042188">
    <property type="entry name" value="MmgE/PrpD_sf_2"/>
</dbReference>